<dbReference type="InterPro" id="IPR031649">
    <property type="entry name" value="GPHH_dom"/>
</dbReference>
<comment type="function">
    <text evidence="17">Voltage-sensitive calcium channels (VSCC) mediate the entry of calcium ions into excitable cells and are also involved in a variety of calcium-dependent processes, including muscle contraction, hormone or neurotransmitter release, gene expression, cell motility, cell division and cell death.</text>
</comment>
<feature type="transmembrane region" description="Helical" evidence="19">
    <location>
        <begin position="825"/>
        <end position="845"/>
    </location>
</feature>
<feature type="transmembrane region" description="Helical" evidence="19">
    <location>
        <begin position="1234"/>
        <end position="1251"/>
    </location>
</feature>
<evidence type="ECO:0000256" key="10">
    <source>
        <dbReference type="ARBA" id="ARBA00022882"/>
    </source>
</evidence>
<keyword evidence="9 16" id="KW-0106">Calcium</keyword>
<dbReference type="Gene3D" id="1.20.120.350">
    <property type="entry name" value="Voltage-gated potassium channels. Chain C"/>
    <property type="match status" value="4"/>
</dbReference>
<dbReference type="FunFam" id="1.10.287.70:FF:000009">
    <property type="entry name" value="Voltage-dependent L-type calcium channel subunit alpha"/>
    <property type="match status" value="1"/>
</dbReference>
<evidence type="ECO:0000256" key="19">
    <source>
        <dbReference type="SAM" id="Phobius"/>
    </source>
</evidence>
<feature type="domain" description="Voltage-dependent calcium channel alpha-1 subunit IQ" evidence="20">
    <location>
        <begin position="1467"/>
        <end position="1501"/>
    </location>
</feature>
<evidence type="ECO:0000256" key="1">
    <source>
        <dbReference type="ARBA" id="ARBA00004141"/>
    </source>
</evidence>
<feature type="transmembrane region" description="Helical" evidence="19">
    <location>
        <begin position="553"/>
        <end position="575"/>
    </location>
</feature>
<feature type="transmembrane region" description="Helical" evidence="19">
    <location>
        <begin position="75"/>
        <end position="94"/>
    </location>
</feature>
<dbReference type="SMART" id="SM01062">
    <property type="entry name" value="Ca_chan_IQ"/>
    <property type="match status" value="1"/>
</dbReference>
<dbReference type="Gene3D" id="6.10.250.2180">
    <property type="match status" value="1"/>
</dbReference>
<feature type="binding site" evidence="16">
    <location>
        <position position="295"/>
    </location>
    <ligand>
        <name>Ca(2+)</name>
        <dbReference type="ChEBI" id="CHEBI:29108"/>
    </ligand>
</feature>
<feature type="transmembrane region" description="Helical" evidence="19">
    <location>
        <begin position="1029"/>
        <end position="1055"/>
    </location>
</feature>
<feature type="transmembrane region" description="Helical" evidence="19">
    <location>
        <begin position="314"/>
        <end position="336"/>
    </location>
</feature>
<comment type="similarity">
    <text evidence="17">Belongs to the calcium channel alpha-1 subunit (TC 1.A.1.11) family.</text>
</comment>
<feature type="transmembrane region" description="Helical" evidence="19">
    <location>
        <begin position="114"/>
        <end position="135"/>
    </location>
</feature>
<gene>
    <name evidence="21" type="ORF">A3Q56_00351</name>
</gene>
<keyword evidence="2" id="KW-0813">Transport</keyword>
<feature type="transmembrane region" description="Helical" evidence="19">
    <location>
        <begin position="427"/>
        <end position="444"/>
    </location>
</feature>
<feature type="transmembrane region" description="Helical" evidence="19">
    <location>
        <begin position="857"/>
        <end position="883"/>
    </location>
</feature>
<feature type="transmembrane region" description="Helical" evidence="19">
    <location>
        <begin position="1139"/>
        <end position="1159"/>
    </location>
</feature>
<evidence type="ECO:0000256" key="5">
    <source>
        <dbReference type="ARBA" id="ARBA00022673"/>
    </source>
</evidence>
<keyword evidence="14" id="KW-0325">Glycoprotein</keyword>
<dbReference type="Gene3D" id="1.10.287.70">
    <property type="match status" value="4"/>
</dbReference>
<proteinExistence type="inferred from homology"/>
<dbReference type="InterPro" id="IPR027359">
    <property type="entry name" value="Volt_channel_dom_sf"/>
</dbReference>
<dbReference type="EMBL" id="LWCA01000017">
    <property type="protein sequence ID" value="OAF71883.1"/>
    <property type="molecule type" value="Genomic_DNA"/>
</dbReference>
<feature type="transmembrane region" description="Helical" evidence="19">
    <location>
        <begin position="787"/>
        <end position="805"/>
    </location>
</feature>
<evidence type="ECO:0000256" key="8">
    <source>
        <dbReference type="ARBA" id="ARBA00022737"/>
    </source>
</evidence>
<dbReference type="PANTHER" id="PTHR45628:SF1">
    <property type="entry name" value="VOLTAGE-DEPENDENT CALCIUM CHANNEL TYPE D SUBUNIT ALPHA-1"/>
    <property type="match status" value="1"/>
</dbReference>
<dbReference type="Pfam" id="PF16905">
    <property type="entry name" value="GPHH"/>
    <property type="match status" value="1"/>
</dbReference>
<dbReference type="FunFam" id="1.10.287.70:FF:000117">
    <property type="entry name" value="Voltage-gated Ca2+ channel, alpha subunit"/>
    <property type="match status" value="1"/>
</dbReference>
<evidence type="ECO:0000313" key="21">
    <source>
        <dbReference type="EMBL" id="OAF71883.1"/>
    </source>
</evidence>
<keyword evidence="10 17" id="KW-0851">Voltage-gated channel</keyword>
<keyword evidence="6 19" id="KW-0812">Transmembrane</keyword>
<keyword evidence="5 17" id="KW-0107">Calcium channel</keyword>
<evidence type="ECO:0000256" key="9">
    <source>
        <dbReference type="ARBA" id="ARBA00022837"/>
    </source>
</evidence>
<keyword evidence="7 16" id="KW-0479">Metal-binding</keyword>
<keyword evidence="4 17" id="KW-0109">Calcium transport</keyword>
<evidence type="ECO:0000256" key="4">
    <source>
        <dbReference type="ARBA" id="ARBA00022568"/>
    </source>
</evidence>
<keyword evidence="15" id="KW-0407">Ion channel</keyword>
<dbReference type="GO" id="GO:0098703">
    <property type="term" value="P:calcium ion import across plasma membrane"/>
    <property type="evidence" value="ECO:0007669"/>
    <property type="project" value="TreeGrafter"/>
</dbReference>
<comment type="caution">
    <text evidence="21">The sequence shown here is derived from an EMBL/GenBank/DDBJ whole genome shotgun (WGS) entry which is preliminary data.</text>
</comment>
<sequence>MEKGQVDKKYPNFNKIVATAVALHRAQKKMTVGAKHRANIRNQNKLNQKPRRALFCFSLNNPFRKLCIRIIEWKAFEYLILVTIFANCIALAIYTPYPSGDTNEINIILEYLEFAFLIIFTFECLLKIIALGFLLHPGAYLRSKWNSLDFIIVVIGNVSSIFSVLDQKGFDVKALRAFRVLRPLRLVSGVPSLQVVLNSILRAMIPLLHVALLVAFVIIIYAIIGLELFSGSLHKTCFKNNTNVMKPYPTVCGGLYQCNEGYTCREYYEGPNNGITNFDNIGLSILTVFQCVTMEGWTDVLYMINDSLGNTWPWIYFLSLIILGSFFVMNLVLGVLSGEFSKAREKAKARGNFKKLRDKKKVDSDVRGYLDWINQSEDMTQTTNITGSFSGEENSEYRETHPIRFQHNKRVLQFNKIRVRHIVKSQFFYWLIIVLVTLNTVVLTSDHYGQPKWLEMFQNVVNIFFVIMFAIEMLLKLSCLGIEGYFLSCFNRFDCFVVICSLTELILIYSGLIRPLGLSVLRCARLLRIFKITRHFQSLSNLVASLLNSMRSIASLLLLLFLFIVIFALLGMQLFGGRFNFDKDVLKPRSNFDSFCQSFITVFQVLTGEDWNVVMYNGIQSYGGVKSFGVLVILYFVIMFICGNYILLNVFLAIAVDNLADADTLTRVHNETKVENNNKINEAKSSFKRKDLIKPTYIVDNLMSQIQNTNIITIIGFYCTTDKQDSESQNLSMESNENTSSKACPKRINEENDTSIKPEIPQYNSLICLSPTNKFRKFCWFICNHNYFGNLVLFAILVSSTMLAAEDPLYTNSQRNKILKYFDYIFTGLFTIEVNLKIVALGFIWHKGSFCRSLFNLLDLLVVFVGLGSFLLNNEAISTVKILRVLRVLRPLRAINRAKGLKNVVQCVVVAVKTIGNIMLVTILLQFMFSAIGVQLFKGAFYECNDLSKLTEETCRGQYIRYIGFDVKEPEIVSREWTNNNFNFDDIKNGMLTLFSVATFEGWPLLLYRSIDSSAENIGPIYNYRPSVAIYYFVYIIVIAFFMVNIFVGFVIVTFQNEGEQEYKNCELSKNERQCIEYALHAKPQRRYIPKNKHQFKIWLFVTSRPFEYTIFALILLNSVTLGMKFFQQPKYYSMSLDYLNMFFTAVFTIEFILKLAAFRFKHYFKDAWNTLDFIIVMGSLIDIIYNELSPQNSTMISINFFRLFRVMRLIKLLSRGEGIRTLIWTFVKSFQALPYVALLIGMLFFIYAVVGMQVFGKIQLDEETNINRNNNFQTFFQAVIVLFRSATGEAWHEIMMDCTYDKSVKCDIHSDDYGYESCGTDILNLFVAVIMDNFEYLTRDWSILGPHHLEEFIRMWAEYDPDATAKIKHLDIVTLLRKISPPLGFGSLCPHRLACKRLVSMNMPLNSDGTVMFNATLFALIRTALNIKSEGCIQDCNEELRAILMKIWKKINMKVLDEVIPPSGDDDEITVGKFYATFLIQDYFRRFKKRRKVPNKTDYVTGTDAIAKLRHKPNTHLQAGFRTIHDLGPEIRRTISAEIDQNDSESNTDKVEHQKQVIETHTHRRNHPLFGTFPKVAKPKINRNLHFTESFRHSDRMRQSKIKRLKSITLKKIGYSSKENKSNIITKSCNDSEEFQNNHEKKFILDAELKKAKKNKNKDLPMNSINHKSEENYPFIPQNYIKDETHQLYEYVQNTPCDTSKGISPLLNNDYKSGYDSTENSCATVNNVFEDKSNLPDEISNKSIQSILAEKENVYEKLYETFNEMKSNENDLLHNLSDQGNSDSDSESMDESLNSVF</sequence>
<dbReference type="OrthoDB" id="431720at2759"/>
<dbReference type="Pfam" id="PF00520">
    <property type="entry name" value="Ion_trans"/>
    <property type="match status" value="4"/>
</dbReference>
<dbReference type="FunFam" id="1.20.120.350:FF:000006">
    <property type="entry name" value="Voltage-dependent L-type calcium channel subunit alpha"/>
    <property type="match status" value="1"/>
</dbReference>
<comment type="subcellular location">
    <subcellularLocation>
        <location evidence="1 17">Membrane</location>
        <topology evidence="1 17">Multi-pass membrane protein</topology>
    </subcellularLocation>
</comment>
<dbReference type="InterPro" id="IPR005821">
    <property type="entry name" value="Ion_trans_dom"/>
</dbReference>
<feature type="transmembrane region" description="Helical" evidence="19">
    <location>
        <begin position="456"/>
        <end position="475"/>
    </location>
</feature>
<dbReference type="GO" id="GO:0008331">
    <property type="term" value="F:high voltage-gated calcium channel activity"/>
    <property type="evidence" value="ECO:0007669"/>
    <property type="project" value="TreeGrafter"/>
</dbReference>
<dbReference type="Gene3D" id="6.10.250.2500">
    <property type="match status" value="1"/>
</dbReference>
<evidence type="ECO:0000256" key="6">
    <source>
        <dbReference type="ARBA" id="ARBA00022692"/>
    </source>
</evidence>
<evidence type="ECO:0000256" key="17">
    <source>
        <dbReference type="RuleBase" id="RU003808"/>
    </source>
</evidence>
<keyword evidence="8" id="KW-0677">Repeat</keyword>
<dbReference type="FunFam" id="1.20.120.350:FF:000064">
    <property type="entry name" value="Voltage-dependent L-type calcium channel subunit alpha"/>
    <property type="match status" value="1"/>
</dbReference>
<feature type="binding site" evidence="16">
    <location>
        <position position="1001"/>
    </location>
    <ligand>
        <name>Ca(2+)</name>
        <dbReference type="ChEBI" id="CHEBI:29108"/>
    </ligand>
</feature>
<dbReference type="InterPro" id="IPR050599">
    <property type="entry name" value="VDCC_alpha-1_subunit"/>
</dbReference>
<evidence type="ECO:0000313" key="22">
    <source>
        <dbReference type="Proteomes" id="UP000078046"/>
    </source>
</evidence>
<evidence type="ECO:0000256" key="2">
    <source>
        <dbReference type="ARBA" id="ARBA00022448"/>
    </source>
</evidence>
<keyword evidence="3" id="KW-0597">Phosphoprotein</keyword>
<dbReference type="GO" id="GO:0005891">
    <property type="term" value="C:voltage-gated calcium channel complex"/>
    <property type="evidence" value="ECO:0007669"/>
    <property type="project" value="InterPro"/>
</dbReference>
<accession>A0A177BDV1</accession>
<keyword evidence="22" id="KW-1185">Reference proteome</keyword>
<dbReference type="FunFam" id="1.20.120.350:FF:000001">
    <property type="entry name" value="Voltage-dependent L-type calcium channel subunit alpha"/>
    <property type="match status" value="1"/>
</dbReference>
<reference evidence="21 22" key="1">
    <citation type="submission" date="2016-04" db="EMBL/GenBank/DDBJ databases">
        <title>The genome of Intoshia linei affirms orthonectids as highly simplified spiralians.</title>
        <authorList>
            <person name="Mikhailov K.V."/>
            <person name="Slusarev G.S."/>
            <person name="Nikitin M.A."/>
            <person name="Logacheva M.D."/>
            <person name="Penin A."/>
            <person name="Aleoshin V."/>
            <person name="Panchin Y.V."/>
        </authorList>
    </citation>
    <scope>NUCLEOTIDE SEQUENCE [LARGE SCALE GENOMIC DNA]</scope>
    <source>
        <strain evidence="21">Intl2013</strain>
        <tissue evidence="21">Whole animal</tissue>
    </source>
</reference>
<dbReference type="PRINTS" id="PR01630">
    <property type="entry name" value="LVDCCALPHA1"/>
</dbReference>
<evidence type="ECO:0000256" key="11">
    <source>
        <dbReference type="ARBA" id="ARBA00022989"/>
    </source>
</evidence>
<evidence type="ECO:0000256" key="18">
    <source>
        <dbReference type="SAM" id="MobiDB-lite"/>
    </source>
</evidence>
<feature type="binding site" evidence="16">
    <location>
        <position position="609"/>
    </location>
    <ligand>
        <name>Ca(2+)</name>
        <dbReference type="ChEBI" id="CHEBI:29108"/>
    </ligand>
</feature>
<dbReference type="Proteomes" id="UP000078046">
    <property type="component" value="Unassembled WGS sequence"/>
</dbReference>
<evidence type="ECO:0000256" key="3">
    <source>
        <dbReference type="ARBA" id="ARBA00022553"/>
    </source>
</evidence>
<feature type="region of interest" description="Disordered" evidence="18">
    <location>
        <begin position="1773"/>
        <end position="1798"/>
    </location>
</feature>
<evidence type="ECO:0000256" key="13">
    <source>
        <dbReference type="ARBA" id="ARBA00023136"/>
    </source>
</evidence>
<keyword evidence="12" id="KW-0406">Ion transport</keyword>
<feature type="transmembrane region" description="Helical" evidence="19">
    <location>
        <begin position="204"/>
        <end position="224"/>
    </location>
</feature>
<protein>
    <recommendedName>
        <fullName evidence="17">Voltage-dependent L-type calcium channel subunit alpha</fullName>
    </recommendedName>
</protein>
<evidence type="ECO:0000256" key="16">
    <source>
        <dbReference type="PIRSR" id="PIRSR602077-1"/>
    </source>
</evidence>
<evidence type="ECO:0000259" key="20">
    <source>
        <dbReference type="SMART" id="SM01062"/>
    </source>
</evidence>
<feature type="transmembrane region" description="Helical" evidence="19">
    <location>
        <begin position="147"/>
        <end position="165"/>
    </location>
</feature>
<dbReference type="InterPro" id="IPR002077">
    <property type="entry name" value="VDCCAlpha1"/>
</dbReference>
<keyword evidence="11 19" id="KW-1133">Transmembrane helix</keyword>
<evidence type="ECO:0000256" key="14">
    <source>
        <dbReference type="ARBA" id="ARBA00023180"/>
    </source>
</evidence>
<dbReference type="PANTHER" id="PTHR45628">
    <property type="entry name" value="VOLTAGE-DEPENDENT CALCIUM CHANNEL TYPE A SUBUNIT ALPHA-1"/>
    <property type="match status" value="1"/>
</dbReference>
<feature type="transmembrane region" description="Helical" evidence="19">
    <location>
        <begin position="904"/>
        <end position="929"/>
    </location>
</feature>
<dbReference type="InterPro" id="IPR014873">
    <property type="entry name" value="VDCC_a1su_IQ"/>
</dbReference>
<dbReference type="InterPro" id="IPR005446">
    <property type="entry name" value="VDCC_L_a1su"/>
</dbReference>
<dbReference type="SUPFAM" id="SSF81324">
    <property type="entry name" value="Voltage-gated potassium channels"/>
    <property type="match status" value="4"/>
</dbReference>
<feature type="transmembrane region" description="Helical" evidence="19">
    <location>
        <begin position="628"/>
        <end position="648"/>
    </location>
</feature>
<dbReference type="FunFam" id="1.20.120.350:FF:000010">
    <property type="entry name" value="Voltage-dependent L-type calcium channel subunit alpha"/>
    <property type="match status" value="1"/>
</dbReference>
<dbReference type="GO" id="GO:0046872">
    <property type="term" value="F:metal ion binding"/>
    <property type="evidence" value="ECO:0007669"/>
    <property type="project" value="UniProtKB-KW"/>
</dbReference>
<name>A0A177BDV1_9BILA</name>
<keyword evidence="13 19" id="KW-0472">Membrane</keyword>
<dbReference type="FunFam" id="1.10.287.70:FF:000107">
    <property type="entry name" value="Voltage-dependent L-type calcium channel subunit alpha"/>
    <property type="match status" value="1"/>
</dbReference>
<evidence type="ECO:0000256" key="15">
    <source>
        <dbReference type="ARBA" id="ARBA00023303"/>
    </source>
</evidence>
<feature type="transmembrane region" description="Helical" evidence="19">
    <location>
        <begin position="1109"/>
        <end position="1127"/>
    </location>
</feature>
<evidence type="ECO:0000256" key="12">
    <source>
        <dbReference type="ARBA" id="ARBA00023065"/>
    </source>
</evidence>
<organism evidence="21 22">
    <name type="scientific">Intoshia linei</name>
    <dbReference type="NCBI Taxonomy" id="1819745"/>
    <lineage>
        <taxon>Eukaryota</taxon>
        <taxon>Metazoa</taxon>
        <taxon>Spiralia</taxon>
        <taxon>Lophotrochozoa</taxon>
        <taxon>Mesozoa</taxon>
        <taxon>Orthonectida</taxon>
        <taxon>Rhopaluridae</taxon>
        <taxon>Intoshia</taxon>
    </lineage>
</organism>
<dbReference type="Pfam" id="PF08763">
    <property type="entry name" value="Ca_chan_IQ"/>
    <property type="match status" value="1"/>
</dbReference>
<dbReference type="PRINTS" id="PR00167">
    <property type="entry name" value="CACHANNEL"/>
</dbReference>
<feature type="transmembrane region" description="Helical" evidence="19">
    <location>
        <begin position="1171"/>
        <end position="1189"/>
    </location>
</feature>
<evidence type="ECO:0000256" key="7">
    <source>
        <dbReference type="ARBA" id="ARBA00022723"/>
    </source>
</evidence>